<reference evidence="10 11" key="1">
    <citation type="submission" date="2018-08" db="EMBL/GenBank/DDBJ databases">
        <title>A genome reference for cultivated species of the human gut microbiota.</title>
        <authorList>
            <person name="Zou Y."/>
            <person name="Xue W."/>
            <person name="Luo G."/>
        </authorList>
    </citation>
    <scope>NUCLEOTIDE SEQUENCE [LARGE SCALE GENOMIC DNA]</scope>
    <source>
        <strain evidence="10 11">AM09-18</strain>
    </source>
</reference>
<dbReference type="InterPro" id="IPR012001">
    <property type="entry name" value="Thiamin_PyroP_enz_TPP-bd_dom"/>
</dbReference>
<reference evidence="7 12" key="2">
    <citation type="journal article" date="2019" name="Nat. Med.">
        <title>A library of human gut bacterial isolates paired with longitudinal multiomics data enables mechanistic microbiome research.</title>
        <authorList>
            <person name="Poyet M."/>
            <person name="Groussin M."/>
            <person name="Gibbons S.M."/>
            <person name="Avila-Pacheco J."/>
            <person name="Jiang X."/>
            <person name="Kearney S.M."/>
            <person name="Perrotta A.R."/>
            <person name="Berdy B."/>
            <person name="Zhao S."/>
            <person name="Lieberman T.D."/>
            <person name="Swanson P.K."/>
            <person name="Smith M."/>
            <person name="Roesemann S."/>
            <person name="Alexander J.E."/>
            <person name="Rich S.A."/>
            <person name="Livny J."/>
            <person name="Vlamakis H."/>
            <person name="Clish C."/>
            <person name="Bullock K."/>
            <person name="Deik A."/>
            <person name="Scott J."/>
            <person name="Pierce K.A."/>
            <person name="Xavier R.J."/>
            <person name="Alm E.J."/>
        </authorList>
    </citation>
    <scope>NUCLEOTIDE SEQUENCE [LARGE SCALE GENOMIC DNA]</scope>
    <source>
        <strain evidence="7 12">BIOML-A9</strain>
    </source>
</reference>
<evidence type="ECO:0000313" key="9">
    <source>
        <dbReference type="EMBL" id="NVB76083.1"/>
    </source>
</evidence>
<evidence type="ECO:0000256" key="2">
    <source>
        <dbReference type="ARBA" id="ARBA00022723"/>
    </source>
</evidence>
<dbReference type="GO" id="GO:0070204">
    <property type="term" value="F:2-succinyl-5-enolpyruvyl-6-hydroxy-3-cyclohexene-1-carboxylic-acid synthase activity"/>
    <property type="evidence" value="ECO:0007669"/>
    <property type="project" value="UniProtKB-EC"/>
</dbReference>
<reference evidence="9 13" key="4">
    <citation type="submission" date="2020-07" db="EMBL/GenBank/DDBJ databases">
        <title>Bacterial metabolism rescues the inhibition of intestinal drug absorption by food and drug additives.</title>
        <authorList>
            <person name="Zou L."/>
            <person name="Spanogiannopoulos P."/>
            <person name="Chien H.-C."/>
            <person name="Pieper L.M."/>
            <person name="Cai W."/>
            <person name="Khuri N."/>
            <person name="Pottel J."/>
            <person name="Vora B."/>
            <person name="Ni Z."/>
            <person name="Tsakalozou E."/>
            <person name="Zhang W."/>
            <person name="Shoichet B.K."/>
            <person name="Giacomini K.M."/>
            <person name="Turnbaugh P.J."/>
        </authorList>
    </citation>
    <scope>NUCLEOTIDE SEQUENCE [LARGE SCALE GENOMIC DNA]</scope>
    <source>
        <strain evidence="9 13">B33</strain>
    </source>
</reference>
<accession>A0A415DAU5</accession>
<dbReference type="PANTHER" id="PTHR42916:SF1">
    <property type="entry name" value="PROTEIN PHYLLO, CHLOROPLASTIC"/>
    <property type="match status" value="1"/>
</dbReference>
<evidence type="ECO:0000256" key="5">
    <source>
        <dbReference type="ARBA" id="ARBA00023211"/>
    </source>
</evidence>
<organism evidence="10 11">
    <name type="scientific">Phocaeicola vulgatus</name>
    <name type="common">Bacteroides vulgatus</name>
    <dbReference type="NCBI Taxonomy" id="821"/>
    <lineage>
        <taxon>Bacteria</taxon>
        <taxon>Pseudomonadati</taxon>
        <taxon>Bacteroidota</taxon>
        <taxon>Bacteroidia</taxon>
        <taxon>Bacteroidales</taxon>
        <taxon>Bacteroidaceae</taxon>
        <taxon>Phocaeicola</taxon>
    </lineage>
</organism>
<dbReference type="AlphaFoldDB" id="A0A415DAU5"/>
<dbReference type="Gene3D" id="3.40.50.970">
    <property type="match status" value="2"/>
</dbReference>
<reference evidence="8" key="5">
    <citation type="submission" date="2021-06" db="EMBL/GenBank/DDBJ databases">
        <title>Collection of gut derived symbiotic bacterial strains cultured from healthy donors.</title>
        <authorList>
            <person name="Lin H."/>
            <person name="Littmann E."/>
            <person name="Pamer E.G."/>
        </authorList>
    </citation>
    <scope>NUCLEOTIDE SEQUENCE</scope>
    <source>
        <strain evidence="8">MSK.19.85</strain>
    </source>
</reference>
<dbReference type="EMBL" id="QRMN01000103">
    <property type="protein sequence ID" value="RHJ68303.1"/>
    <property type="molecule type" value="Genomic_DNA"/>
</dbReference>
<keyword evidence="3" id="KW-0460">Magnesium</keyword>
<dbReference type="EMBL" id="WCXA01000094">
    <property type="protein sequence ID" value="KAB3852351.1"/>
    <property type="molecule type" value="Genomic_DNA"/>
</dbReference>
<gene>
    <name evidence="10" type="primary">menD</name>
    <name evidence="10" type="ORF">DW105_22220</name>
    <name evidence="7" type="ORF">GAS37_23165</name>
    <name evidence="9" type="ORF">HUV05_21765</name>
    <name evidence="8" type="ORF">KSX14_19960</name>
</gene>
<feature type="domain" description="Thiamine pyrophosphate enzyme N-terminal TPP-binding" evidence="6">
    <location>
        <begin position="9"/>
        <end position="115"/>
    </location>
</feature>
<dbReference type="Pfam" id="PF02776">
    <property type="entry name" value="TPP_enzyme_N"/>
    <property type="match status" value="1"/>
</dbReference>
<dbReference type="SUPFAM" id="SSF52518">
    <property type="entry name" value="Thiamin diphosphate-binding fold (THDP-binding)"/>
    <property type="match status" value="2"/>
</dbReference>
<dbReference type="InterPro" id="IPR004433">
    <property type="entry name" value="MenaQ_synth_MenD"/>
</dbReference>
<dbReference type="EMBL" id="JAHOGA010000092">
    <property type="protein sequence ID" value="MBV3490846.1"/>
    <property type="molecule type" value="Genomic_DNA"/>
</dbReference>
<sequence>MYTIHKNVQIILAMLKAYGVQNLVVSAGTRPIPLVFSAEEDNFFKCYSIVDERSAGFFALGLIERLQKPVAIVCTSGTATCNYVSAVAEAFYQHLPLIILTSDRNHYYLNQQEDQCVPQKNLYSDIVRKSVDLPIVRDGMDFWYCNRLVNEALLELDHREKGPVHINFQIDDSYPVEKALYKFEVPALPSVTKIDRVMPTDSNEKWNALADELKGKRILILWGQHLPLSEYASALAQTFCEQFGALATSDVIGNLHIENFVRSNWYGMVDRTKFESVMPDIIITMNANRLLNIKARFNNAPQTLTHWHVSPNGEVSDPLKRQTKIIECTPEYFFKRLVETGIHNTKNYYKEWKEVENEIFDENSLTHGFDYSAVSAIQALISNMQDGALFHISNSNNIRIANNFSIPKTVDVYCNRGTCGIDGSTSSYIAQSYISGVPSYMIVGDLSFFYDMNSIWNRYIGKARIMLINNSCGALFHSAYYEPFKGVRDVDVNVAAAHHATAKGWAESQGFNYLAVRSQTELEQTIKIFTDPNTQTPLFMEVFTDAETDVAQIKELGKCSLKGMSMVKNKLKEALPASVVSVLKKLKK</sequence>
<reference evidence="9 13" key="3">
    <citation type="submission" date="2020-04" db="EMBL/GenBank/DDBJ databases">
        <authorList>
            <person name="Pieper L."/>
        </authorList>
    </citation>
    <scope>NUCLEOTIDE SEQUENCE [LARGE SCALE GENOMIC DNA]</scope>
    <source>
        <strain evidence="9 13">B33</strain>
    </source>
</reference>
<proteinExistence type="predicted"/>
<dbReference type="Proteomes" id="UP000283958">
    <property type="component" value="Unassembled WGS sequence"/>
</dbReference>
<dbReference type="PIRSF" id="PIRSF004983">
    <property type="entry name" value="MenD"/>
    <property type="match status" value="1"/>
</dbReference>
<dbReference type="PANTHER" id="PTHR42916">
    <property type="entry name" value="2-SUCCINYL-5-ENOLPYRUVYL-6-HYDROXY-3-CYCLOHEXENE-1-CARBOXYLATE SYNTHASE"/>
    <property type="match status" value="1"/>
</dbReference>
<comment type="caution">
    <text evidence="10">The sequence shown here is derived from an EMBL/GenBank/DDBJ whole genome shotgun (WGS) entry which is preliminary data.</text>
</comment>
<dbReference type="Proteomes" id="UP000470332">
    <property type="component" value="Unassembled WGS sequence"/>
</dbReference>
<keyword evidence="5" id="KW-0464">Manganese</keyword>
<evidence type="ECO:0000313" key="10">
    <source>
        <dbReference type="EMBL" id="RHJ68303.1"/>
    </source>
</evidence>
<evidence type="ECO:0000313" key="11">
    <source>
        <dbReference type="Proteomes" id="UP000283958"/>
    </source>
</evidence>
<evidence type="ECO:0000256" key="3">
    <source>
        <dbReference type="ARBA" id="ARBA00022842"/>
    </source>
</evidence>
<evidence type="ECO:0000313" key="8">
    <source>
        <dbReference type="EMBL" id="MBV3490846.1"/>
    </source>
</evidence>
<keyword evidence="4" id="KW-0786">Thiamine pyrophosphate</keyword>
<dbReference type="NCBIfam" id="TIGR00173">
    <property type="entry name" value="menD"/>
    <property type="match status" value="1"/>
</dbReference>
<keyword evidence="1 10" id="KW-0808">Transferase</keyword>
<dbReference type="CDD" id="cd07037">
    <property type="entry name" value="TPP_PYR_MenD"/>
    <property type="match status" value="1"/>
</dbReference>
<evidence type="ECO:0000256" key="4">
    <source>
        <dbReference type="ARBA" id="ARBA00023052"/>
    </source>
</evidence>
<dbReference type="EC" id="2.2.1.9" evidence="10"/>
<protein>
    <submittedName>
        <fullName evidence="10">2-succinyl-5-enolpyruvyl-6-hydroxy-3-cyclohexene-1-carboxylic-acid synthase</fullName>
        <ecNumber evidence="10">2.2.1.9</ecNumber>
    </submittedName>
</protein>
<dbReference type="RefSeq" id="WP_118328034.1">
    <property type="nucleotide sequence ID" value="NZ_JABWDE010000103.1"/>
</dbReference>
<dbReference type="Gene3D" id="3.40.50.1220">
    <property type="entry name" value="TPP-binding domain"/>
    <property type="match status" value="1"/>
</dbReference>
<dbReference type="InterPro" id="IPR029061">
    <property type="entry name" value="THDP-binding"/>
</dbReference>
<dbReference type="Proteomes" id="UP000524321">
    <property type="component" value="Unassembled WGS sequence"/>
</dbReference>
<keyword evidence="2" id="KW-0479">Metal-binding</keyword>
<evidence type="ECO:0000259" key="6">
    <source>
        <dbReference type="Pfam" id="PF02776"/>
    </source>
</evidence>
<dbReference type="Proteomes" id="UP000758576">
    <property type="component" value="Unassembled WGS sequence"/>
</dbReference>
<evidence type="ECO:0000313" key="12">
    <source>
        <dbReference type="Proteomes" id="UP000470332"/>
    </source>
</evidence>
<dbReference type="EMBL" id="JABWDJ010000193">
    <property type="protein sequence ID" value="NVB76083.1"/>
    <property type="molecule type" value="Genomic_DNA"/>
</dbReference>
<evidence type="ECO:0000313" key="13">
    <source>
        <dbReference type="Proteomes" id="UP000524321"/>
    </source>
</evidence>
<evidence type="ECO:0000256" key="1">
    <source>
        <dbReference type="ARBA" id="ARBA00022679"/>
    </source>
</evidence>
<dbReference type="GO" id="GO:0009234">
    <property type="term" value="P:menaquinone biosynthetic process"/>
    <property type="evidence" value="ECO:0007669"/>
    <property type="project" value="InterPro"/>
</dbReference>
<evidence type="ECO:0000313" key="7">
    <source>
        <dbReference type="EMBL" id="KAB3852351.1"/>
    </source>
</evidence>
<name>A0A415DAU5_PHOVU</name>
<dbReference type="GO" id="GO:0030976">
    <property type="term" value="F:thiamine pyrophosphate binding"/>
    <property type="evidence" value="ECO:0007669"/>
    <property type="project" value="InterPro"/>
</dbReference>
<dbReference type="GO" id="GO:0046872">
    <property type="term" value="F:metal ion binding"/>
    <property type="evidence" value="ECO:0007669"/>
    <property type="project" value="UniProtKB-KW"/>
</dbReference>